<protein>
    <submittedName>
        <fullName evidence="2">Putative arabinose transporter</fullName>
    </submittedName>
</protein>
<keyword evidence="1" id="KW-0472">Membrane</keyword>
<accession>A0A4U9HTZ6</accession>
<feature type="transmembrane region" description="Helical" evidence="1">
    <location>
        <begin position="78"/>
        <end position="97"/>
    </location>
</feature>
<organism evidence="2 3">
    <name type="scientific">Leclercia adecarboxylata</name>
    <dbReference type="NCBI Taxonomy" id="83655"/>
    <lineage>
        <taxon>Bacteria</taxon>
        <taxon>Pseudomonadati</taxon>
        <taxon>Pseudomonadota</taxon>
        <taxon>Gammaproteobacteria</taxon>
        <taxon>Enterobacterales</taxon>
        <taxon>Enterobacteriaceae</taxon>
        <taxon>Leclercia</taxon>
    </lineage>
</organism>
<dbReference type="Proteomes" id="UP000310719">
    <property type="component" value="Chromosome"/>
</dbReference>
<name>A0A4U9HTZ6_9ENTR</name>
<dbReference type="SUPFAM" id="SSF103473">
    <property type="entry name" value="MFS general substrate transporter"/>
    <property type="match status" value="1"/>
</dbReference>
<dbReference type="AlphaFoldDB" id="A0A4U9HTZ6"/>
<keyword evidence="1" id="KW-1133">Transmembrane helix</keyword>
<proteinExistence type="predicted"/>
<sequence>MTGTNKYVSVAGTGIRFSHLIRHIYDKYYRRTRANYAERPLPVASLLALALAGFITILTETLPAGLLPQISAGMNISGAMAGQFVTLYAVGSLVAAIP</sequence>
<dbReference type="EMBL" id="LR590464">
    <property type="protein sequence ID" value="VTP67947.1"/>
    <property type="molecule type" value="Genomic_DNA"/>
</dbReference>
<evidence type="ECO:0000313" key="2">
    <source>
        <dbReference type="EMBL" id="VTP67947.1"/>
    </source>
</evidence>
<evidence type="ECO:0000313" key="3">
    <source>
        <dbReference type="Proteomes" id="UP000310719"/>
    </source>
</evidence>
<dbReference type="InterPro" id="IPR036259">
    <property type="entry name" value="MFS_trans_sf"/>
</dbReference>
<keyword evidence="1" id="KW-0812">Transmembrane</keyword>
<feature type="transmembrane region" description="Helical" evidence="1">
    <location>
        <begin position="40"/>
        <end position="58"/>
    </location>
</feature>
<evidence type="ECO:0000256" key="1">
    <source>
        <dbReference type="SAM" id="Phobius"/>
    </source>
</evidence>
<gene>
    <name evidence="2" type="ORF">NCTC13032_03307</name>
</gene>
<reference evidence="2 3" key="1">
    <citation type="submission" date="2019-05" db="EMBL/GenBank/DDBJ databases">
        <authorList>
            <consortium name="Pathogen Informatics"/>
        </authorList>
    </citation>
    <scope>NUCLEOTIDE SEQUENCE [LARGE SCALE GENOMIC DNA]</scope>
    <source>
        <strain evidence="2 3">NCTC13032</strain>
    </source>
</reference>